<dbReference type="AlphaFoldDB" id="A0A6A5T949"/>
<proteinExistence type="predicted"/>
<dbReference type="Proteomes" id="UP000800035">
    <property type="component" value="Unassembled WGS sequence"/>
</dbReference>
<evidence type="ECO:0000313" key="2">
    <source>
        <dbReference type="Proteomes" id="UP000800035"/>
    </source>
</evidence>
<name>A0A6A5T949_9PLEO</name>
<sequence length="66" mass="7803">MRTVIISARYCDEPALGNFLIDTFGYGKAGVKYTRGKYQCFLPRFLRPDELERLTKTIQLEHYREI</sequence>
<reference evidence="1" key="1">
    <citation type="journal article" date="2020" name="Stud. Mycol.">
        <title>101 Dothideomycetes genomes: a test case for predicting lifestyles and emergence of pathogens.</title>
        <authorList>
            <person name="Haridas S."/>
            <person name="Albert R."/>
            <person name="Binder M."/>
            <person name="Bloem J."/>
            <person name="Labutti K."/>
            <person name="Salamov A."/>
            <person name="Andreopoulos B."/>
            <person name="Baker S."/>
            <person name="Barry K."/>
            <person name="Bills G."/>
            <person name="Bluhm B."/>
            <person name="Cannon C."/>
            <person name="Castanera R."/>
            <person name="Culley D."/>
            <person name="Daum C."/>
            <person name="Ezra D."/>
            <person name="Gonzalez J."/>
            <person name="Henrissat B."/>
            <person name="Kuo A."/>
            <person name="Liang C."/>
            <person name="Lipzen A."/>
            <person name="Lutzoni F."/>
            <person name="Magnuson J."/>
            <person name="Mondo S."/>
            <person name="Nolan M."/>
            <person name="Ohm R."/>
            <person name="Pangilinan J."/>
            <person name="Park H.-J."/>
            <person name="Ramirez L."/>
            <person name="Alfaro M."/>
            <person name="Sun H."/>
            <person name="Tritt A."/>
            <person name="Yoshinaga Y."/>
            <person name="Zwiers L.-H."/>
            <person name="Turgeon B."/>
            <person name="Goodwin S."/>
            <person name="Spatafora J."/>
            <person name="Crous P."/>
            <person name="Grigoriev I."/>
        </authorList>
    </citation>
    <scope>NUCLEOTIDE SEQUENCE</scope>
    <source>
        <strain evidence="1">CBS 675.92</strain>
    </source>
</reference>
<organism evidence="1 2">
    <name type="scientific">Byssothecium circinans</name>
    <dbReference type="NCBI Taxonomy" id="147558"/>
    <lineage>
        <taxon>Eukaryota</taxon>
        <taxon>Fungi</taxon>
        <taxon>Dikarya</taxon>
        <taxon>Ascomycota</taxon>
        <taxon>Pezizomycotina</taxon>
        <taxon>Dothideomycetes</taxon>
        <taxon>Pleosporomycetidae</taxon>
        <taxon>Pleosporales</taxon>
        <taxon>Massarineae</taxon>
        <taxon>Massarinaceae</taxon>
        <taxon>Byssothecium</taxon>
    </lineage>
</organism>
<gene>
    <name evidence="1" type="ORF">CC80DRAFT_497989</name>
</gene>
<evidence type="ECO:0000313" key="1">
    <source>
        <dbReference type="EMBL" id="KAF1948780.1"/>
    </source>
</evidence>
<keyword evidence="2" id="KW-1185">Reference proteome</keyword>
<accession>A0A6A5T949</accession>
<protein>
    <submittedName>
        <fullName evidence="1">Uncharacterized protein</fullName>
    </submittedName>
</protein>
<dbReference type="EMBL" id="ML977049">
    <property type="protein sequence ID" value="KAF1948780.1"/>
    <property type="molecule type" value="Genomic_DNA"/>
</dbReference>
<dbReference type="OrthoDB" id="4620575at2759"/>